<protein>
    <submittedName>
        <fullName evidence="3">Tyrosine-type recombinase/integrase</fullName>
    </submittedName>
</protein>
<dbReference type="Proteomes" id="UP000474104">
    <property type="component" value="Unassembled WGS sequence"/>
</dbReference>
<evidence type="ECO:0000313" key="3">
    <source>
        <dbReference type="EMBL" id="NDO69747.1"/>
    </source>
</evidence>
<dbReference type="AlphaFoldDB" id="A0A9X5CBM1"/>
<reference evidence="3 4" key="1">
    <citation type="submission" date="2019-07" db="EMBL/GenBank/DDBJ databases">
        <title>Draft genome sequences of 15 bacterial species constituting the stable defined intestinal microbiota of the GM15 gnotobiotic mouse model.</title>
        <authorList>
            <person name="Elie C."/>
            <person name="Mathieu A."/>
            <person name="Saliou A."/>
            <person name="Darnaud M."/>
            <person name="Leulier F."/>
            <person name="Tamellini A."/>
        </authorList>
    </citation>
    <scope>NUCLEOTIDE SEQUENCE [LARGE SCALE GENOMIC DNA]</scope>
    <source>
        <strain evidence="4">ASF 502</strain>
    </source>
</reference>
<dbReference type="InterPro" id="IPR013762">
    <property type="entry name" value="Integrase-like_cat_sf"/>
</dbReference>
<dbReference type="EMBL" id="VIRB01000083">
    <property type="protein sequence ID" value="NDO69747.1"/>
    <property type="molecule type" value="Genomic_DNA"/>
</dbReference>
<dbReference type="InterPro" id="IPR002104">
    <property type="entry name" value="Integrase_catalytic"/>
</dbReference>
<dbReference type="OrthoDB" id="9766545at2"/>
<dbReference type="InterPro" id="IPR011010">
    <property type="entry name" value="DNA_brk_join_enz"/>
</dbReference>
<sequence length="238" mass="28137">MNEQLYSSIFKTEFQDLVEIKKALGFKYDTQASAFRRIDDFFNEKGLSEKMVSKELCNEWIRRRSFESTANWSRRVSTMRVFCIYLGDIGIPAYISPKGIVRKVPRYNAHIYTNQELKKFFSVVDKSQSVRSECPYRSQVMPVFFRILYTSGMRVSDLCLARVRDVNTDDGYISVRDAKNYKERIVPIHPVLAARCRQLKESIHSCSAEDEYFFMLRPGRVMPLHNVYHNWYICWKPE</sequence>
<dbReference type="Pfam" id="PF00589">
    <property type="entry name" value="Phage_integrase"/>
    <property type="match status" value="1"/>
</dbReference>
<name>A0A9X5CBM1_9FIRM</name>
<evidence type="ECO:0000259" key="2">
    <source>
        <dbReference type="PROSITE" id="PS51898"/>
    </source>
</evidence>
<keyword evidence="1" id="KW-0233">DNA recombination</keyword>
<dbReference type="PANTHER" id="PTHR30349:SF81">
    <property type="entry name" value="TYROSINE RECOMBINASE XERC"/>
    <property type="match status" value="1"/>
</dbReference>
<dbReference type="GO" id="GO:0015074">
    <property type="term" value="P:DNA integration"/>
    <property type="evidence" value="ECO:0007669"/>
    <property type="project" value="InterPro"/>
</dbReference>
<dbReference type="PANTHER" id="PTHR30349">
    <property type="entry name" value="PHAGE INTEGRASE-RELATED"/>
    <property type="match status" value="1"/>
</dbReference>
<comment type="caution">
    <text evidence="3">The sequence shown here is derived from an EMBL/GenBank/DDBJ whole genome shotgun (WGS) entry which is preliminary data.</text>
</comment>
<evidence type="ECO:0000256" key="1">
    <source>
        <dbReference type="ARBA" id="ARBA00023172"/>
    </source>
</evidence>
<dbReference type="GO" id="GO:0003677">
    <property type="term" value="F:DNA binding"/>
    <property type="evidence" value="ECO:0007669"/>
    <property type="project" value="InterPro"/>
</dbReference>
<dbReference type="PROSITE" id="PS51898">
    <property type="entry name" value="TYR_RECOMBINASE"/>
    <property type="match status" value="1"/>
</dbReference>
<accession>A0A9X5CBM1</accession>
<gene>
    <name evidence="3" type="ORF">FMM80_14090</name>
</gene>
<organism evidence="3 4">
    <name type="scientific">Schaedlerella arabinosiphila</name>
    <dbReference type="NCBI Taxonomy" id="2044587"/>
    <lineage>
        <taxon>Bacteria</taxon>
        <taxon>Bacillati</taxon>
        <taxon>Bacillota</taxon>
        <taxon>Clostridia</taxon>
        <taxon>Lachnospirales</taxon>
        <taxon>Lachnospiraceae</taxon>
        <taxon>Schaedlerella</taxon>
    </lineage>
</organism>
<feature type="domain" description="Tyr recombinase" evidence="2">
    <location>
        <begin position="107"/>
        <end position="238"/>
    </location>
</feature>
<dbReference type="SUPFAM" id="SSF56349">
    <property type="entry name" value="DNA breaking-rejoining enzymes"/>
    <property type="match status" value="1"/>
</dbReference>
<dbReference type="GO" id="GO:0006310">
    <property type="term" value="P:DNA recombination"/>
    <property type="evidence" value="ECO:0007669"/>
    <property type="project" value="UniProtKB-KW"/>
</dbReference>
<dbReference type="InterPro" id="IPR050090">
    <property type="entry name" value="Tyrosine_recombinase_XerCD"/>
</dbReference>
<dbReference type="Gene3D" id="1.10.443.10">
    <property type="entry name" value="Intergrase catalytic core"/>
    <property type="match status" value="1"/>
</dbReference>
<proteinExistence type="predicted"/>
<evidence type="ECO:0000313" key="4">
    <source>
        <dbReference type="Proteomes" id="UP000474104"/>
    </source>
</evidence>